<protein>
    <submittedName>
        <fullName evidence="1">Uncharacterized protein</fullName>
    </submittedName>
</protein>
<accession>A0ABD2NW37</accession>
<reference evidence="1 2" key="1">
    <citation type="journal article" date="2021" name="BMC Biol.">
        <title>Horizontally acquired antibacterial genes associated with adaptive radiation of ladybird beetles.</title>
        <authorList>
            <person name="Li H.S."/>
            <person name="Tang X.F."/>
            <person name="Huang Y.H."/>
            <person name="Xu Z.Y."/>
            <person name="Chen M.L."/>
            <person name="Du X.Y."/>
            <person name="Qiu B.Y."/>
            <person name="Chen P.T."/>
            <person name="Zhang W."/>
            <person name="Slipinski A."/>
            <person name="Escalona H.E."/>
            <person name="Waterhouse R.M."/>
            <person name="Zwick A."/>
            <person name="Pang H."/>
        </authorList>
    </citation>
    <scope>NUCLEOTIDE SEQUENCE [LARGE SCALE GENOMIC DNA]</scope>
    <source>
        <strain evidence="1">SYSU2018</strain>
    </source>
</reference>
<dbReference type="Proteomes" id="UP001516400">
    <property type="component" value="Unassembled WGS sequence"/>
</dbReference>
<dbReference type="AlphaFoldDB" id="A0ABD2NW37"/>
<sequence length="62" mass="7131">MMAAKRMHDDEVFQKADNKSRAVWNIINGNLCGQSESKNENLEIVMNEQLVRDPALLSEHFN</sequence>
<proteinExistence type="predicted"/>
<organism evidence="1 2">
    <name type="scientific">Cryptolaemus montrouzieri</name>
    <dbReference type="NCBI Taxonomy" id="559131"/>
    <lineage>
        <taxon>Eukaryota</taxon>
        <taxon>Metazoa</taxon>
        <taxon>Ecdysozoa</taxon>
        <taxon>Arthropoda</taxon>
        <taxon>Hexapoda</taxon>
        <taxon>Insecta</taxon>
        <taxon>Pterygota</taxon>
        <taxon>Neoptera</taxon>
        <taxon>Endopterygota</taxon>
        <taxon>Coleoptera</taxon>
        <taxon>Polyphaga</taxon>
        <taxon>Cucujiformia</taxon>
        <taxon>Coccinelloidea</taxon>
        <taxon>Coccinellidae</taxon>
        <taxon>Scymninae</taxon>
        <taxon>Scymnini</taxon>
        <taxon>Cryptolaemus</taxon>
    </lineage>
</organism>
<comment type="caution">
    <text evidence="1">The sequence shown here is derived from an EMBL/GenBank/DDBJ whole genome shotgun (WGS) entry which is preliminary data.</text>
</comment>
<keyword evidence="2" id="KW-1185">Reference proteome</keyword>
<feature type="non-terminal residue" evidence="1">
    <location>
        <position position="62"/>
    </location>
</feature>
<gene>
    <name evidence="1" type="ORF">HHI36_006109</name>
</gene>
<name>A0ABD2NW37_9CUCU</name>
<dbReference type="EMBL" id="JABFTP020000144">
    <property type="protein sequence ID" value="KAL3282951.1"/>
    <property type="molecule type" value="Genomic_DNA"/>
</dbReference>
<evidence type="ECO:0000313" key="2">
    <source>
        <dbReference type="Proteomes" id="UP001516400"/>
    </source>
</evidence>
<evidence type="ECO:0000313" key="1">
    <source>
        <dbReference type="EMBL" id="KAL3282951.1"/>
    </source>
</evidence>